<dbReference type="Gene3D" id="2.60.40.4270">
    <property type="entry name" value="Listeria-Bacteroides repeat domain"/>
    <property type="match status" value="11"/>
</dbReference>
<feature type="region of interest" description="Disordered" evidence="4">
    <location>
        <begin position="42"/>
        <end position="78"/>
    </location>
</feature>
<evidence type="ECO:0000256" key="4">
    <source>
        <dbReference type="SAM" id="MobiDB-lite"/>
    </source>
</evidence>
<dbReference type="InterPro" id="IPR013378">
    <property type="entry name" value="InlB-like_B-rpt"/>
</dbReference>
<feature type="compositionally biased region" description="Basic and acidic residues" evidence="4">
    <location>
        <begin position="66"/>
        <end position="78"/>
    </location>
</feature>
<comment type="caution">
    <text evidence="5">The sequence shown here is derived from an EMBL/GenBank/DDBJ whole genome shotgun (WGS) entry which is preliminary data.</text>
</comment>
<keyword evidence="2" id="KW-0677">Repeat</keyword>
<feature type="repeat" description="Cell wall-binding" evidence="3">
    <location>
        <begin position="2436"/>
        <end position="2455"/>
    </location>
</feature>
<evidence type="ECO:0000256" key="1">
    <source>
        <dbReference type="ARBA" id="ARBA00004196"/>
    </source>
</evidence>
<organism evidence="5 6">
    <name type="scientific">Lacrimispora xylanisolvens</name>
    <dbReference type="NCBI Taxonomy" id="384636"/>
    <lineage>
        <taxon>Bacteria</taxon>
        <taxon>Bacillati</taxon>
        <taxon>Bacillota</taxon>
        <taxon>Clostridia</taxon>
        <taxon>Lachnospirales</taxon>
        <taxon>Lachnospiraceae</taxon>
        <taxon>Lacrimispora</taxon>
    </lineage>
</organism>
<gene>
    <name evidence="5" type="ORF">BXY41_103244</name>
</gene>
<comment type="subcellular location">
    <subcellularLocation>
        <location evidence="1">Cell envelope</location>
    </subcellularLocation>
</comment>
<dbReference type="OrthoDB" id="1083267at2"/>
<proteinExistence type="predicted"/>
<feature type="compositionally biased region" description="Pro residues" evidence="4">
    <location>
        <begin position="2294"/>
        <end position="2310"/>
    </location>
</feature>
<dbReference type="Proteomes" id="UP000237749">
    <property type="component" value="Unassembled WGS sequence"/>
</dbReference>
<dbReference type="NCBIfam" id="TIGR02543">
    <property type="entry name" value="List_Bact_rpt"/>
    <property type="match status" value="4"/>
</dbReference>
<dbReference type="GO" id="GO:0030313">
    <property type="term" value="C:cell envelope"/>
    <property type="evidence" value="ECO:0007669"/>
    <property type="project" value="UniProtKB-SubCell"/>
</dbReference>
<dbReference type="Pfam" id="PF09479">
    <property type="entry name" value="Flg_new"/>
    <property type="match status" value="14"/>
</dbReference>
<dbReference type="InterPro" id="IPR018337">
    <property type="entry name" value="Cell_wall/Cho-bd_repeat"/>
</dbReference>
<feature type="compositionally biased region" description="Basic and acidic residues" evidence="4">
    <location>
        <begin position="2312"/>
        <end position="2321"/>
    </location>
</feature>
<evidence type="ECO:0000256" key="3">
    <source>
        <dbReference type="PROSITE-ProRule" id="PRU00591"/>
    </source>
</evidence>
<protein>
    <submittedName>
        <fullName evidence="5">Putative repeat protein (TIGR02543 family)</fullName>
    </submittedName>
</protein>
<evidence type="ECO:0000313" key="5">
    <source>
        <dbReference type="EMBL" id="PPK82032.1"/>
    </source>
</evidence>
<dbReference type="InterPro" id="IPR042229">
    <property type="entry name" value="Listeria/Bacterioides_rpt_sf"/>
</dbReference>
<dbReference type="PROSITE" id="PS51170">
    <property type="entry name" value="CW"/>
    <property type="match status" value="1"/>
</dbReference>
<evidence type="ECO:0000313" key="6">
    <source>
        <dbReference type="Proteomes" id="UP000237749"/>
    </source>
</evidence>
<evidence type="ECO:0000256" key="2">
    <source>
        <dbReference type="ARBA" id="ARBA00022737"/>
    </source>
</evidence>
<accession>A0A2S6HVR4</accession>
<keyword evidence="6" id="KW-1185">Reference proteome</keyword>
<feature type="region of interest" description="Disordered" evidence="4">
    <location>
        <begin position="2267"/>
        <end position="2321"/>
    </location>
</feature>
<reference evidence="5 6" key="1">
    <citation type="submission" date="2018-02" db="EMBL/GenBank/DDBJ databases">
        <title>Genomic Encyclopedia of Archaeal and Bacterial Type Strains, Phase II (KMG-II): from individual species to whole genera.</title>
        <authorList>
            <person name="Goeker M."/>
        </authorList>
    </citation>
    <scope>NUCLEOTIDE SEQUENCE [LARGE SCALE GENOMIC DNA]</scope>
    <source>
        <strain evidence="5 6">DSM 3808</strain>
    </source>
</reference>
<dbReference type="RefSeq" id="WP_104436088.1">
    <property type="nucleotide sequence ID" value="NZ_PTJA01000003.1"/>
</dbReference>
<sequence length="2501" mass="279774">MKGNAKRVICLFLAAIIVVTTVGYAPPSFVLTAMSNSRMEEADEIVEEVATPSEAESPGDKATPSEAEKPEDKATSSEAVRKFVQVEPEEIPEYYSQVKKAGKRFWKFEDRNGMIQYRDYGYVDGEAEFPLWNEADQVGSVGDMSSSINLDEEYYSLAPYIYKSVVPDKKAWTDLSWRLFFDSFSIEEYVKKNITGFKNWDSSSYDIWKLTGAQDDLGYHFYGVLVNETQEEREPGWYYADETGTVFNVSNMLMASLLETQNIYQYQDIPGGYRQNIPTFKSSVSTSTFELRPSGDSYGSRVKTDEVLSRVNFSSNFVGWSTIRCYNNSFTILDGGNNYVQVNGDPADTIEYLSGGDLYPPYYMLDLTKDYTRNFYGIWCPQNADMYIFSNDEYVNTYDKVKYGINSIIVRRDTSLNIDSIRPASKQGFTFKGWYYRSNYNDIPILPNTELRFGSSANVTWVYPNYERNVNKVDFLDIDGNNLKTDMVLTGEAAIPPQAPEIEGMDFVGWDKSFTNVSQDMVIKAQYKKLPNITIIYRDAPSSSANILKTETIIAKGKTTPPVVDLSSLPTSKTGYHYSGTWYGIPNVDLDCIETFDSKTYYKDSTVYLYPKQEGNMIKVTLHSNDGQDVTKVIDVQYESSLYWSSVIDSQILTKGLVETRTGYTFNGWGTTPEANYSNLNNVQPYDQDLYQIWKPVPYYVIFDKCVSGESSPYKVQVIYDKPIGKLPEVTSKGLDFLGWFTYYYGGTQVTEETLMPNRDFNLYAQWSRYPTKITLDYHYEGAPNPYTYSIYTADYTYYQVYTNIADRTPYTRKGYSFKWWNTKPDDTGRIFYKGTNSSYVPESRDITVYAIWEPLNIYIRLYKNTSSSDTSELSLASRKFDSPVGKLAVPTNGDKIFKGWYTARTGGTLVSENDIVNNYTVNGTSNNWYLYAQWANSQNKVTFKDWDNSVLSEQTIDYGKDAIPPELQERAGYRFVGWDKPYENIQGDTVLTAQYEIISKTLRIVGNGGNLSDQSTIDKTIVPGESLDQILSNEKNTALRKFYTYDGWYTDPTGGSKYPDSGNKMPDSDLVIYAHWTRSSSEVVFKDCNGSVLDTQEVTIGADAISPAAPERIGYTFTGWDKPIINIQDHTILTAQYTINSYKLTLNGNGGTLAGEETKSQDFNFGESLDHIFVNEKNGAARNYYTFTGWYTAPSGGSKYPESGNLMPNADLIVYAHWERSSSEVVFKDWNGTTLDTQEVHVGANAIPPAPPQRLGYTFSGWDKPYTNIQDHSTITALYTRKSYKLSLNGNGGTLAGEETKDQVFDYGESFDHVLINGKADAARRFYTFTGWYTAPSGGSKYPESGNLMPDAEVTAYAHWERSSSEVIFKDWDGMTLEKQEVAIGANATPPEVPERQGYTFNGWDKSYSNIQDHSTITAQYTINGYLLTLDGNGGTLAGNARKEQVLSFNQSFDQVLKDGRDLVSRPGYGFDGWYNSASGGGSYSYSGNQMPAANVTLFAHWSPNTYKITFDPDHVRWDGDATIEEHTFDTRLGILPMPEIYGWRFTGWWTGKNGTGTEVTNDSMVEPKDVVYYGKWQPETYQIRFISKAEQPEGESVQAFTVGLRYDQKFGNLPVPEEKGYTFMGWYDEDNKKVDSQTIFNPDSDAEAKTYHAGWKGKTYQIRFVYNDSDGKPVVKIIDGTYGMQIGTLPSPEKPGYTFAGWFRDNGEEVTSGSWVEPGDTEYKAKWIPNKYTIHFKSNLDSMSDPEDKTVTYALPIGDLPLLHATGYVFLGWYTESSGGSLIKETTLAALGDQTYYGHWSIGLINNGNGTYRKPGSDGKWNTADDELWWYGPDANIGTEDDRQIYLMPGGNGYYVDYGNGSYLRPGAGGDWISGTELWWYGTNGKPGAGDRPIYLMPGGNGYYVDFGNGSYLKPGPGGSWTIGTELWWYGSNGKPGASDRPIYLMPGGNGYFIDNGNGSYTKPGSDGSWTNGTETWVYGPGGKPGADDRQIHVMPGGNGYYIDNGNGSYTKPGSDGSWINGTETWVYGPGGKPGDDDRQIHVMPGENGYYIDNGNGSYTKPGSDGSWTNGTETWVYGPGGKPGADDRQIHVMPGGNGYYIDNGNGSYTKPGSDGSWTNGTTWVYGPGGKPGADDRQIHVMPGGNGYYIDNGNGTYTKPGSDGSWTNGTETWVYGPGGKPGADDHQIHVMPGGNGYYIDNGDGTYTKPGSDGSWTNGTETWVYGHDGKPGADDRQIHVMPGGNGYYIDNGDGTYTKPGLDGSWTKGTEHWSSGPDGKIGTSDDKKIGSDPEPTNPEPTNPEPANPQPIKPESEKQEEEKIVTAPVIPVIDTTVKPVVPDTGGTFTVNPNNPLEVTYTKPDGTVAKNEWVGDGKDWYHVDESGNLNYDWYLEGERTWYKLNKETGDRFGAALIGWNYEPMDDKRYFFDPSTTKMLTGWQYIDNKWYYFTKQNESQTYYGSNPKGWKYDPTKPGKPYGSMYQNEITPDRYLVDENGVWKNK</sequence>
<dbReference type="EMBL" id="PTJA01000003">
    <property type="protein sequence ID" value="PPK82032.1"/>
    <property type="molecule type" value="Genomic_DNA"/>
</dbReference>
<name>A0A2S6HVR4_9FIRM</name>
<dbReference type="Gene3D" id="2.10.270.10">
    <property type="entry name" value="Cholin Binding"/>
    <property type="match status" value="1"/>
</dbReference>
<dbReference type="SUPFAM" id="SSF69360">
    <property type="entry name" value="Cell wall binding repeat"/>
    <property type="match status" value="1"/>
</dbReference>